<dbReference type="Pfam" id="PF26168">
    <property type="entry name" value="Glyco_transf_N"/>
    <property type="match status" value="1"/>
</dbReference>
<dbReference type="OrthoDB" id="5835829at2759"/>
<dbReference type="GO" id="GO:0035251">
    <property type="term" value="F:UDP-glucosyltransferase activity"/>
    <property type="evidence" value="ECO:0007669"/>
    <property type="project" value="InterPro"/>
</dbReference>
<evidence type="ECO:0000256" key="2">
    <source>
        <dbReference type="ARBA" id="ARBA00022679"/>
    </source>
</evidence>
<evidence type="ECO:0000256" key="1">
    <source>
        <dbReference type="ARBA" id="ARBA00009995"/>
    </source>
</evidence>
<evidence type="ECO:0000313" key="7">
    <source>
        <dbReference type="Proteomes" id="UP000541444"/>
    </source>
</evidence>
<feature type="domain" description="Glycosyltransferase N-terminal" evidence="5">
    <location>
        <begin position="8"/>
        <end position="110"/>
    </location>
</feature>
<evidence type="ECO:0000259" key="5">
    <source>
        <dbReference type="Pfam" id="PF26168"/>
    </source>
</evidence>
<dbReference type="FunFam" id="3.40.50.2000:FF:000037">
    <property type="entry name" value="Glycosyltransferase"/>
    <property type="match status" value="1"/>
</dbReference>
<dbReference type="SUPFAM" id="SSF53756">
    <property type="entry name" value="UDP-Glycosyltransferase/glycogen phosphorylase"/>
    <property type="match status" value="1"/>
</dbReference>
<dbReference type="CDD" id="cd03784">
    <property type="entry name" value="GT1_Gtf-like"/>
    <property type="match status" value="1"/>
</dbReference>
<dbReference type="EMBL" id="JACGCM010000620">
    <property type="protein sequence ID" value="KAF6170034.1"/>
    <property type="molecule type" value="Genomic_DNA"/>
</dbReference>
<reference evidence="6 7" key="1">
    <citation type="journal article" date="2020" name="IScience">
        <title>Genome Sequencing of the Endangered Kingdonia uniflora (Circaeasteraceae, Ranunculales) Reveals Potential Mechanisms of Evolutionary Specialization.</title>
        <authorList>
            <person name="Sun Y."/>
            <person name="Deng T."/>
            <person name="Zhang A."/>
            <person name="Moore M.J."/>
            <person name="Landis J.B."/>
            <person name="Lin N."/>
            <person name="Zhang H."/>
            <person name="Zhang X."/>
            <person name="Huang J."/>
            <person name="Zhang X."/>
            <person name="Sun H."/>
            <person name="Wang H."/>
        </authorList>
    </citation>
    <scope>NUCLEOTIDE SEQUENCE [LARGE SCALE GENOMIC DNA]</scope>
    <source>
        <strain evidence="6">TB1705</strain>
        <tissue evidence="6">Leaf</tissue>
    </source>
</reference>
<protein>
    <recommendedName>
        <fullName evidence="4">Glycosyltransferase</fullName>
        <ecNumber evidence="4">2.4.1.-</ecNumber>
    </recommendedName>
</protein>
<dbReference type="InterPro" id="IPR058980">
    <property type="entry name" value="Glyco_transf_N"/>
</dbReference>
<evidence type="ECO:0000313" key="6">
    <source>
        <dbReference type="EMBL" id="KAF6170034.1"/>
    </source>
</evidence>
<evidence type="ECO:0000256" key="3">
    <source>
        <dbReference type="RuleBase" id="RU003718"/>
    </source>
</evidence>
<comment type="caution">
    <text evidence="6">The sequence shown here is derived from an EMBL/GenBank/DDBJ whole genome shotgun (WGS) entry which is preliminary data.</text>
</comment>
<keyword evidence="7" id="KW-1185">Reference proteome</keyword>
<proteinExistence type="inferred from homology"/>
<gene>
    <name evidence="6" type="ORF">GIB67_042839</name>
</gene>
<dbReference type="InterPro" id="IPR002213">
    <property type="entry name" value="UDP_glucos_trans"/>
</dbReference>
<organism evidence="6 7">
    <name type="scientific">Kingdonia uniflora</name>
    <dbReference type="NCBI Taxonomy" id="39325"/>
    <lineage>
        <taxon>Eukaryota</taxon>
        <taxon>Viridiplantae</taxon>
        <taxon>Streptophyta</taxon>
        <taxon>Embryophyta</taxon>
        <taxon>Tracheophyta</taxon>
        <taxon>Spermatophyta</taxon>
        <taxon>Magnoliopsida</taxon>
        <taxon>Ranunculales</taxon>
        <taxon>Circaeasteraceae</taxon>
        <taxon>Kingdonia</taxon>
    </lineage>
</organism>
<dbReference type="PANTHER" id="PTHR48049">
    <property type="entry name" value="GLYCOSYLTRANSFERASE"/>
    <property type="match status" value="1"/>
</dbReference>
<dbReference type="PANTHER" id="PTHR48049:SF84">
    <property type="entry name" value="UDP-GLYCOSYLTRANSFERASE 79A6"/>
    <property type="match status" value="1"/>
</dbReference>
<dbReference type="InterPro" id="IPR050481">
    <property type="entry name" value="UDP-glycosyltransf_plant"/>
</dbReference>
<dbReference type="FunFam" id="3.40.50.2000:FF:000087">
    <property type="entry name" value="Glycosyltransferase"/>
    <property type="match status" value="1"/>
</dbReference>
<evidence type="ECO:0000256" key="4">
    <source>
        <dbReference type="RuleBase" id="RU362057"/>
    </source>
</evidence>
<comment type="similarity">
    <text evidence="1 3">Belongs to the UDP-glycosyltransferase family.</text>
</comment>
<accession>A0A7J7NSS5</accession>
<keyword evidence="3" id="KW-0328">Glycosyltransferase</keyword>
<dbReference type="AlphaFoldDB" id="A0A7J7NSS5"/>
<dbReference type="InterPro" id="IPR035595">
    <property type="entry name" value="UDP_glycos_trans_CS"/>
</dbReference>
<dbReference type="Proteomes" id="UP000541444">
    <property type="component" value="Unassembled WGS sequence"/>
</dbReference>
<dbReference type="PROSITE" id="PS00375">
    <property type="entry name" value="UDPGT"/>
    <property type="match status" value="1"/>
</dbReference>
<dbReference type="EC" id="2.4.1.-" evidence="4"/>
<dbReference type="Gene3D" id="3.40.50.2000">
    <property type="entry name" value="Glycogen Phosphorylase B"/>
    <property type="match status" value="2"/>
</dbReference>
<sequence length="461" mass="51770">MGSSSSNKLHIVMFPWFAFGHISPFLQLSNKLSSHGVKISFFSASGNIPRISLMVNNNNIKLIPLTLPTVDGLPPGSESTSDMPPHMAELLKTCLDKMQPQIESLLTEMKPHFVFFDFCHQWVPQICEKLGIKSMFFSVFSAISTAYLTNPARVLACAGDIPSLEEMKKPPTGFPESNLLLKSYEARDFLYVFINFSGPGSCIYDRVLACMLSCSAILIKSCVELEGPYIDFVKTQFQKPVFLAGPVVPEPPTGSLDPKWDLWLTTFPSKSVVFCSFGSETFLKDEQIRQLITGLEITGLPFLVVLNFPPREEKAKLSFAQNLVKDKERGVVYTGWVQQQLILAHDSVGCYVSHSGFSSVTEGITSDCQLVLLPQKGDQYLNSKLVSRDMKAGVEVNRRDEDGYFGKEELCKAVRSVMVDVEEDPGRTIRVNYDKWRKFFLEKEVHEGFIRDFVKEMEAMV</sequence>
<dbReference type="Pfam" id="PF00201">
    <property type="entry name" value="UDPGT"/>
    <property type="match status" value="1"/>
</dbReference>
<keyword evidence="2 3" id="KW-0808">Transferase</keyword>
<name>A0A7J7NSS5_9MAGN</name>